<feature type="domain" description="N-acetyltransferase" evidence="1">
    <location>
        <begin position="7"/>
        <end position="161"/>
    </location>
</feature>
<dbReference type="GO" id="GO:0016747">
    <property type="term" value="F:acyltransferase activity, transferring groups other than amino-acyl groups"/>
    <property type="evidence" value="ECO:0007669"/>
    <property type="project" value="InterPro"/>
</dbReference>
<organism evidence="2 3">
    <name type="scientific">Mastigocoleus testarum BC008</name>
    <dbReference type="NCBI Taxonomy" id="371196"/>
    <lineage>
        <taxon>Bacteria</taxon>
        <taxon>Bacillati</taxon>
        <taxon>Cyanobacteriota</taxon>
        <taxon>Cyanophyceae</taxon>
        <taxon>Nostocales</taxon>
        <taxon>Hapalosiphonaceae</taxon>
        <taxon>Mastigocoleus</taxon>
    </lineage>
</organism>
<dbReference type="AlphaFoldDB" id="A0A0V7ZS52"/>
<dbReference type="SUPFAM" id="SSF55729">
    <property type="entry name" value="Acyl-CoA N-acyltransferases (Nat)"/>
    <property type="match status" value="1"/>
</dbReference>
<protein>
    <submittedName>
        <fullName evidence="2">Acetyltransferase</fullName>
    </submittedName>
</protein>
<keyword evidence="3" id="KW-1185">Reference proteome</keyword>
<comment type="caution">
    <text evidence="2">The sequence shown here is derived from an EMBL/GenBank/DDBJ whole genome shotgun (WGS) entry which is preliminary data.</text>
</comment>
<evidence type="ECO:0000259" key="1">
    <source>
        <dbReference type="PROSITE" id="PS51186"/>
    </source>
</evidence>
<dbReference type="EMBL" id="LMTZ01000089">
    <property type="protein sequence ID" value="KST67233.1"/>
    <property type="molecule type" value="Genomic_DNA"/>
</dbReference>
<reference evidence="2 3" key="1">
    <citation type="journal article" date="2015" name="Genome Announc.">
        <title>Draft Genome of the Euendolithic (true boring) Cyanobacterium Mastigocoleus testarum strain BC008.</title>
        <authorList>
            <person name="Guida B.S."/>
            <person name="Garcia-Pichel F."/>
        </authorList>
    </citation>
    <scope>NUCLEOTIDE SEQUENCE [LARGE SCALE GENOMIC DNA]</scope>
    <source>
        <strain evidence="2 3">BC008</strain>
    </source>
</reference>
<dbReference type="OrthoDB" id="9799092at2"/>
<dbReference type="Gene3D" id="3.40.630.30">
    <property type="match status" value="1"/>
</dbReference>
<keyword evidence="2" id="KW-0808">Transferase</keyword>
<accession>A0A0V7ZS52</accession>
<evidence type="ECO:0000313" key="3">
    <source>
        <dbReference type="Proteomes" id="UP000053372"/>
    </source>
</evidence>
<dbReference type="InterPro" id="IPR000182">
    <property type="entry name" value="GNAT_dom"/>
</dbReference>
<dbReference type="CDD" id="cd04301">
    <property type="entry name" value="NAT_SF"/>
    <property type="match status" value="1"/>
</dbReference>
<gene>
    <name evidence="2" type="ORF">BC008_28995</name>
</gene>
<sequence>MEAGKQVVIRETTVREDFLIAKHFYEMWLDVGVPEDLIHSDWEDNTLTFIEQARQNLFYQGFVALVDGVIVGSASCQLFAGLYPNALKPEYRKYGYIWGVYVEKPYRRQGIARKLTRKTIEYLQEIGCTRAVLNASPEGKPVYEGLGFINSNAMHLDLTQM</sequence>
<dbReference type="RefSeq" id="WP_027840152.1">
    <property type="nucleotide sequence ID" value="NZ_LMTZ01000089.1"/>
</dbReference>
<dbReference type="Proteomes" id="UP000053372">
    <property type="component" value="Unassembled WGS sequence"/>
</dbReference>
<evidence type="ECO:0000313" key="2">
    <source>
        <dbReference type="EMBL" id="KST67233.1"/>
    </source>
</evidence>
<dbReference type="InterPro" id="IPR016181">
    <property type="entry name" value="Acyl_CoA_acyltransferase"/>
</dbReference>
<dbReference type="PANTHER" id="PTHR43072">
    <property type="entry name" value="N-ACETYLTRANSFERASE"/>
    <property type="match status" value="1"/>
</dbReference>
<dbReference type="Pfam" id="PF00583">
    <property type="entry name" value="Acetyltransf_1"/>
    <property type="match status" value="1"/>
</dbReference>
<dbReference type="PROSITE" id="PS51186">
    <property type="entry name" value="GNAT"/>
    <property type="match status" value="1"/>
</dbReference>
<proteinExistence type="predicted"/>
<name>A0A0V7ZS52_9CYAN</name>